<evidence type="ECO:0000256" key="5">
    <source>
        <dbReference type="ARBA" id="ARBA00022692"/>
    </source>
</evidence>
<organism evidence="15 16">
    <name type="scientific">Anas platyrhynchos platyrhynchos</name>
    <name type="common">Northern mallard</name>
    <dbReference type="NCBI Taxonomy" id="8840"/>
    <lineage>
        <taxon>Eukaryota</taxon>
        <taxon>Metazoa</taxon>
        <taxon>Chordata</taxon>
        <taxon>Craniata</taxon>
        <taxon>Vertebrata</taxon>
        <taxon>Euteleostomi</taxon>
        <taxon>Archelosauria</taxon>
        <taxon>Archosauria</taxon>
        <taxon>Dinosauria</taxon>
        <taxon>Saurischia</taxon>
        <taxon>Theropoda</taxon>
        <taxon>Coelurosauria</taxon>
        <taxon>Aves</taxon>
        <taxon>Neognathae</taxon>
        <taxon>Galloanserae</taxon>
        <taxon>Anseriformes</taxon>
        <taxon>Anatidae</taxon>
        <taxon>Anatinae</taxon>
        <taxon>Anas</taxon>
    </lineage>
</organism>
<dbReference type="GO" id="GO:0004896">
    <property type="term" value="F:cytokine receptor activity"/>
    <property type="evidence" value="ECO:0007669"/>
    <property type="project" value="InterPro"/>
</dbReference>
<keyword evidence="6" id="KW-0732">Signal</keyword>
<dbReference type="SMART" id="SM00060">
    <property type="entry name" value="FN3"/>
    <property type="match status" value="4"/>
</dbReference>
<dbReference type="PANTHER" id="PTHR23036">
    <property type="entry name" value="CYTOKINE RECEPTOR"/>
    <property type="match status" value="1"/>
</dbReference>
<reference evidence="15" key="2">
    <citation type="submission" date="2025-08" db="UniProtKB">
        <authorList>
            <consortium name="Ensembl"/>
        </authorList>
    </citation>
    <scope>IDENTIFICATION</scope>
</reference>
<keyword evidence="12" id="KW-0325">Glycoprotein</keyword>
<keyword evidence="11" id="KW-0675">Receptor</keyword>
<dbReference type="InterPro" id="IPR050379">
    <property type="entry name" value="Type-I_Cytokine_Rcpt"/>
</dbReference>
<evidence type="ECO:0000256" key="2">
    <source>
        <dbReference type="ARBA" id="ARBA00008921"/>
    </source>
</evidence>
<dbReference type="GO" id="GO:0043235">
    <property type="term" value="C:receptor complex"/>
    <property type="evidence" value="ECO:0007669"/>
    <property type="project" value="TreeGrafter"/>
</dbReference>
<dbReference type="PROSITE" id="PS50853">
    <property type="entry name" value="FN3"/>
    <property type="match status" value="2"/>
</dbReference>
<comment type="similarity">
    <text evidence="2">Belongs to the type I cytokine receptor family. Type 2 subfamily.</text>
</comment>
<dbReference type="OMA" id="SIWIAVN"/>
<keyword evidence="3" id="KW-1003">Cell membrane</keyword>
<dbReference type="InterPro" id="IPR003529">
    <property type="entry name" value="Hematopoietin_rcpt_Gp130_CS"/>
</dbReference>
<keyword evidence="4" id="KW-0597">Phosphoprotein</keyword>
<dbReference type="InterPro" id="IPR003961">
    <property type="entry name" value="FN3_dom"/>
</dbReference>
<evidence type="ECO:0000256" key="3">
    <source>
        <dbReference type="ARBA" id="ARBA00022475"/>
    </source>
</evidence>
<feature type="transmembrane region" description="Helical" evidence="13">
    <location>
        <begin position="562"/>
        <end position="585"/>
    </location>
</feature>
<evidence type="ECO:0000256" key="13">
    <source>
        <dbReference type="SAM" id="Phobius"/>
    </source>
</evidence>
<evidence type="ECO:0000256" key="8">
    <source>
        <dbReference type="ARBA" id="ARBA00022989"/>
    </source>
</evidence>
<evidence type="ECO:0000256" key="1">
    <source>
        <dbReference type="ARBA" id="ARBA00004251"/>
    </source>
</evidence>
<proteinExistence type="inferred from homology"/>
<comment type="subcellular location">
    <subcellularLocation>
        <location evidence="1">Cell membrane</location>
        <topology evidence="1">Single-pass type I membrane protein</topology>
    </subcellularLocation>
</comment>
<dbReference type="InterPro" id="IPR013783">
    <property type="entry name" value="Ig-like_fold"/>
</dbReference>
<dbReference type="FunFam" id="2.60.40.10:FF:000028">
    <property type="entry name" value="Neuronal cell adhesion molecule"/>
    <property type="match status" value="1"/>
</dbReference>
<sequence>MKQSNCSQPKLNFLLENRKLIYSKNTHTQPDENEDLNSLYFREEKMKNSLLAAIFLLATDSCNCLNLDFPLCKQLPDWDNELMCYKEISEDLTCTWLPPPSAPNTVNYTLFLKWERIQKLFKRNTSSPSITIERKNLFMQRSASIWIAVNYAHDSCVKGKNISLTPSKAGKCLTPSNINAHQITNQLKIKWDMPATPTQYELRYREALTETTQWTLVPIESNTVNITVSNLNATASYIVQLRCIAKDGLHCVCIWSREILVPHKLMSKPRISYNATTEISPGRRSVRLKWEVMQSENILGYYIDVERIPNNCKDSRNHTILKGRDVLLNLSMAYYRVNISAYNNEGESPQTIYIVPDSSATDLPGQINVKPQGTDAVVTWTPEYSPKCFVVDWGTCKEDMRMKIVTTPAGNFTLDNLKPHKLYKIMVHASDVCQCENFTRHEKTFGVTHFYSVEGVPRAGPTNVTILNITKHSALVKWTEIAAEDCLGFLQGYRISYTDSSGKKWLAASVNSSTTSYRLTGLKEKTIYRVQISGFTNAGEGLPTLSQPFSTLKYDKGEFEGFMIGIFFSMVFVLVFAHVICSLVFKRLKISCWPSVPNPRNSSAIQDMTNWKPISKSLLQAMTDNDTTSLYVIEHEAKVPLKLEHFTDGVEVRKCDTCQSKESTNNIDINIRHKEIPEKTVTSEKEGIISITVPLLSDYTSMEFSQKALMSLTVKLPARVAHPNLEMELRSKPARTEHQVLFAPQDYLKQSQSNTTSDTYIMDANHIFGRMEDT</sequence>
<protein>
    <recommendedName>
        <fullName evidence="14">Fibronectin type-III domain-containing protein</fullName>
    </recommendedName>
</protein>
<evidence type="ECO:0000313" key="16">
    <source>
        <dbReference type="Proteomes" id="UP000016666"/>
    </source>
</evidence>
<dbReference type="SUPFAM" id="SSF49265">
    <property type="entry name" value="Fibronectin type III"/>
    <property type="match status" value="3"/>
</dbReference>
<evidence type="ECO:0000256" key="12">
    <source>
        <dbReference type="ARBA" id="ARBA00023180"/>
    </source>
</evidence>
<keyword evidence="9 13" id="KW-0472">Membrane</keyword>
<dbReference type="Proteomes" id="UP000016666">
    <property type="component" value="Chromosome Z"/>
</dbReference>
<dbReference type="CDD" id="cd00063">
    <property type="entry name" value="FN3"/>
    <property type="match status" value="3"/>
</dbReference>
<dbReference type="AlphaFoldDB" id="A0A493SSA8"/>
<dbReference type="PROSITE" id="PS01353">
    <property type="entry name" value="HEMATOPO_REC_L_F2"/>
    <property type="match status" value="1"/>
</dbReference>
<dbReference type="Gene3D" id="2.60.40.10">
    <property type="entry name" value="Immunoglobulins"/>
    <property type="match status" value="4"/>
</dbReference>
<dbReference type="GO" id="GO:0009897">
    <property type="term" value="C:external side of plasma membrane"/>
    <property type="evidence" value="ECO:0007669"/>
    <property type="project" value="TreeGrafter"/>
</dbReference>
<evidence type="ECO:0000256" key="11">
    <source>
        <dbReference type="ARBA" id="ARBA00023170"/>
    </source>
</evidence>
<evidence type="ECO:0000256" key="7">
    <source>
        <dbReference type="ARBA" id="ARBA00022737"/>
    </source>
</evidence>
<dbReference type="Ensembl" id="ENSAPLT00000024173.1">
    <property type="protein sequence ID" value="ENSAPLP00000016385.1"/>
    <property type="gene ID" value="ENSAPLG00000019269.1"/>
</dbReference>
<evidence type="ECO:0000256" key="4">
    <source>
        <dbReference type="ARBA" id="ARBA00022553"/>
    </source>
</evidence>
<dbReference type="PANTHER" id="PTHR23036:SF194">
    <property type="entry name" value="FIBRONECTIN TYPE-III DOMAIN-CONTAINING PROTEIN"/>
    <property type="match status" value="1"/>
</dbReference>
<keyword evidence="10" id="KW-1015">Disulfide bond</keyword>
<dbReference type="GO" id="GO:0019955">
    <property type="term" value="F:cytokine binding"/>
    <property type="evidence" value="ECO:0007669"/>
    <property type="project" value="TreeGrafter"/>
</dbReference>
<reference evidence="15 16" key="1">
    <citation type="submission" date="2017-10" db="EMBL/GenBank/DDBJ databases">
        <title>A new Pekin duck reference genome.</title>
        <authorList>
            <person name="Hou Z.-C."/>
            <person name="Zhou Z.-K."/>
            <person name="Zhu F."/>
            <person name="Hou S.-S."/>
        </authorList>
    </citation>
    <scope>NUCLEOTIDE SEQUENCE [LARGE SCALE GENOMIC DNA]</scope>
</reference>
<reference evidence="15" key="3">
    <citation type="submission" date="2025-09" db="UniProtKB">
        <authorList>
            <consortium name="Ensembl"/>
        </authorList>
    </citation>
    <scope>IDENTIFICATION</scope>
</reference>
<feature type="domain" description="Fibronectin type-III" evidence="14">
    <location>
        <begin position="460"/>
        <end position="554"/>
    </location>
</feature>
<keyword evidence="8 13" id="KW-1133">Transmembrane helix</keyword>
<feature type="domain" description="Fibronectin type-III" evidence="14">
    <location>
        <begin position="174"/>
        <end position="270"/>
    </location>
</feature>
<evidence type="ECO:0000259" key="14">
    <source>
        <dbReference type="PROSITE" id="PS50853"/>
    </source>
</evidence>
<dbReference type="GeneTree" id="ENSGT00940000167247"/>
<dbReference type="Pfam" id="PF00041">
    <property type="entry name" value="fn3"/>
    <property type="match status" value="1"/>
</dbReference>
<keyword evidence="5 13" id="KW-0812">Transmembrane</keyword>
<evidence type="ECO:0000256" key="9">
    <source>
        <dbReference type="ARBA" id="ARBA00023136"/>
    </source>
</evidence>
<name>A0A493SSA8_ANAPP</name>
<keyword evidence="7" id="KW-0677">Repeat</keyword>
<dbReference type="InterPro" id="IPR036116">
    <property type="entry name" value="FN3_sf"/>
</dbReference>
<keyword evidence="16" id="KW-1185">Reference proteome</keyword>
<evidence type="ECO:0000256" key="10">
    <source>
        <dbReference type="ARBA" id="ARBA00023157"/>
    </source>
</evidence>
<evidence type="ECO:0000256" key="6">
    <source>
        <dbReference type="ARBA" id="ARBA00022729"/>
    </source>
</evidence>
<evidence type="ECO:0000313" key="15">
    <source>
        <dbReference type="Ensembl" id="ENSAPLP00000016385.1"/>
    </source>
</evidence>
<accession>A0A493SSA8</accession>